<dbReference type="GO" id="GO:0005737">
    <property type="term" value="C:cytoplasm"/>
    <property type="evidence" value="ECO:0007669"/>
    <property type="project" value="UniProtKB-SubCell"/>
</dbReference>
<keyword evidence="10 15" id="KW-0175">Coiled coil</keyword>
<evidence type="ECO:0000256" key="6">
    <source>
        <dbReference type="ARBA" id="ARBA00022490"/>
    </source>
</evidence>
<dbReference type="Pfam" id="PF00397">
    <property type="entry name" value="WW"/>
    <property type="match status" value="1"/>
</dbReference>
<dbReference type="GO" id="GO:0016477">
    <property type="term" value="P:cell migration"/>
    <property type="evidence" value="ECO:0007669"/>
    <property type="project" value="TreeGrafter"/>
</dbReference>
<proteinExistence type="inferred from homology"/>
<evidence type="ECO:0000256" key="15">
    <source>
        <dbReference type="SAM" id="Coils"/>
    </source>
</evidence>
<feature type="region of interest" description="Disordered" evidence="16">
    <location>
        <begin position="493"/>
        <end position="544"/>
    </location>
</feature>
<dbReference type="PANTHER" id="PTHR14791:SF29">
    <property type="entry name" value="PROTEIN KIBRA"/>
    <property type="match status" value="1"/>
</dbReference>
<evidence type="ECO:0000256" key="8">
    <source>
        <dbReference type="ARBA" id="ARBA00022737"/>
    </source>
</evidence>
<dbReference type="InterPro" id="IPR001202">
    <property type="entry name" value="WW_dom"/>
</dbReference>
<feature type="domain" description="WW" evidence="18">
    <location>
        <begin position="9"/>
        <end position="42"/>
    </location>
</feature>
<keyword evidence="7" id="KW-0597">Phosphoprotein</keyword>
<dbReference type="InterPro" id="IPR057747">
    <property type="entry name" value="WWC1_hairpin"/>
</dbReference>
<keyword evidence="12" id="KW-0804">Transcription</keyword>
<evidence type="ECO:0000256" key="1">
    <source>
        <dbReference type="ARBA" id="ARBA00004221"/>
    </source>
</evidence>
<evidence type="ECO:0000259" key="17">
    <source>
        <dbReference type="PROSITE" id="PS50004"/>
    </source>
</evidence>
<name>A0A8X6KHY0_TRICU</name>
<dbReference type="Pfam" id="PF00168">
    <property type="entry name" value="C2"/>
    <property type="match status" value="1"/>
</dbReference>
<evidence type="ECO:0000256" key="9">
    <source>
        <dbReference type="ARBA" id="ARBA00023015"/>
    </source>
</evidence>
<dbReference type="PROSITE" id="PS50020">
    <property type="entry name" value="WW_DOMAIN_2"/>
    <property type="match status" value="2"/>
</dbReference>
<evidence type="ECO:0000256" key="4">
    <source>
        <dbReference type="ARBA" id="ARBA00013712"/>
    </source>
</evidence>
<dbReference type="PROSITE" id="PS01159">
    <property type="entry name" value="WW_DOMAIN_1"/>
    <property type="match status" value="1"/>
</dbReference>
<keyword evidence="5" id="KW-1003">Cell membrane</keyword>
<evidence type="ECO:0000256" key="2">
    <source>
        <dbReference type="ARBA" id="ARBA00004496"/>
    </source>
</evidence>
<dbReference type="GO" id="GO:0019900">
    <property type="term" value="F:kinase binding"/>
    <property type="evidence" value="ECO:0007669"/>
    <property type="project" value="TreeGrafter"/>
</dbReference>
<dbReference type="GO" id="GO:0035330">
    <property type="term" value="P:regulation of hippo signaling"/>
    <property type="evidence" value="ECO:0007669"/>
    <property type="project" value="TreeGrafter"/>
</dbReference>
<dbReference type="InterPro" id="IPR035892">
    <property type="entry name" value="C2_domain_sf"/>
</dbReference>
<dbReference type="Gene3D" id="2.60.40.150">
    <property type="entry name" value="C2 domain"/>
    <property type="match status" value="1"/>
</dbReference>
<dbReference type="GO" id="GO:0060090">
    <property type="term" value="F:molecular adaptor activity"/>
    <property type="evidence" value="ECO:0007669"/>
    <property type="project" value="TreeGrafter"/>
</dbReference>
<dbReference type="OrthoDB" id="2020426at2759"/>
<dbReference type="Pfam" id="PF25802">
    <property type="entry name" value="WWC1"/>
    <property type="match status" value="1"/>
</dbReference>
<dbReference type="GO" id="GO:0016324">
    <property type="term" value="C:apical plasma membrane"/>
    <property type="evidence" value="ECO:0007669"/>
    <property type="project" value="UniProtKB-SubCell"/>
</dbReference>
<reference evidence="19" key="1">
    <citation type="submission" date="2020-07" db="EMBL/GenBank/DDBJ databases">
        <title>Multicomponent nature underlies the extraordinary mechanical properties of spider dragline silk.</title>
        <authorList>
            <person name="Kono N."/>
            <person name="Nakamura H."/>
            <person name="Mori M."/>
            <person name="Yoshida Y."/>
            <person name="Ohtoshi R."/>
            <person name="Malay A.D."/>
            <person name="Moran D.A.P."/>
            <person name="Tomita M."/>
            <person name="Numata K."/>
            <person name="Arakawa K."/>
        </authorList>
    </citation>
    <scope>NUCLEOTIDE SEQUENCE</scope>
</reference>
<evidence type="ECO:0000256" key="16">
    <source>
        <dbReference type="SAM" id="MobiDB-lite"/>
    </source>
</evidence>
<keyword evidence="20" id="KW-1185">Reference proteome</keyword>
<sequence>MPKRRNGEIPLPDGWDVGQDFDGKIYFIDHINKKTTWIDPRDRYTKPQTFADCVGDELPFGWEECFDNQIGVYYIDHINQSNQIEDPRQQWRQLQEAMLKDYLLTAQEDLAAKKEIFDIKQQRLSLAQDEYHHLTAALQGLSSCPSNISLCSSGSAASSTSSCTTKFDPDLLKADVALAKDRVARLKRELEQIRTEMYYKEQGLEALSQVDQQFSGQTTSYTLAEAQAIMEELRNIQKSLSCGEKEKVELMQSLSRLKDDLSRLQPSSPDVSTLNIPLEKFSTASQTDLSGEFAPIGTRLAEMARMRLQYDEARKEVHRIQQELTDLEEKMSPGQSESDKDRLLLIQEKEQLLRELRSINIKGRSEGEIISIQAEICKLEQELDNAMEMSNRAIADRLKLHEQKNLLLLQLRDSMRVTMSLESQLKSLSASTLSVSSSSSLGSLSTGSLSASSKGSLSSLSFTDIYGLPQCSVDPTLQDLHKRVGHLIQGGSQVTTPANFEDPATNSLSVGHSVPSLSPRSSLSSISPPVSPYEYGPPPSYEQSHLERLQRQLPSSIEEQLSDLKLSTCAAECLRTEQNVFNDQKIRGGGMFIVGEQNLNLRSFGESPNDNHSNPPLSPICELGSDDLQTCTYTTSNNRSVSAAVSDESVAGDSGVFEASNKRLAEDRFGLSELNLETAQVQVKLRYSIEDGLLHVGIERARNLTALSVPEHYKVCIKVALLPHPCEDVTYTTSPLESLNKPTIGETFRFDVPLSKLCTKTLQVNIWSVSNNAEEICLGSSQVSLADFCPENTMTKWYNVLSFRFMQLEPLPEKCHKRKEADVRSEVAEQLHTKTFVFKEESSDESTIISSQTSTLTRNQGSEMVECGMVGDDDLESGEDDEEDDENEAGAILEDLQTCIGCEVERLASEGVAVSSIELCDKETNTECVFLPEKALKKRSEEATKSAAIKRSQTFSPSAAVNKHQYICRLNRSDSDSSMPLYRRGGPFQRNSLERRSLRWKKPPVACSKHRSSSFVKSGTVRTSLDLALDLQAFHRRLNQQQEELNRLRELKRRLEESKTKGDCDVTQWVSENESLQHILAGVSKSVTKPNSEDKKIEKLLKKTSREIYKLRKSRKKQPDITSFREKMAFFTRVDMTVPLLPAEISTDTNQAKKENTQLRPPQSQSGDKICQQRFEYVVDPELGVQGVWNSDLFAPKLTDHLKL</sequence>
<feature type="compositionally biased region" description="Pro residues" evidence="16">
    <location>
        <begin position="529"/>
        <end position="540"/>
    </location>
</feature>
<evidence type="ECO:0000256" key="12">
    <source>
        <dbReference type="ARBA" id="ARBA00023163"/>
    </source>
</evidence>
<evidence type="ECO:0000256" key="10">
    <source>
        <dbReference type="ARBA" id="ARBA00023054"/>
    </source>
</evidence>
<dbReference type="PANTHER" id="PTHR14791">
    <property type="entry name" value="BOMB/KIRA PROTEINS"/>
    <property type="match status" value="1"/>
</dbReference>
<feature type="coiled-coil region" evidence="15">
    <location>
        <begin position="1031"/>
        <end position="1061"/>
    </location>
</feature>
<feature type="compositionally biased region" description="Low complexity" evidence="16">
    <location>
        <begin position="513"/>
        <end position="528"/>
    </location>
</feature>
<dbReference type="CDD" id="cd00201">
    <property type="entry name" value="WW"/>
    <property type="match status" value="2"/>
</dbReference>
<comment type="function">
    <text evidence="13">Regulator of the Hippo/SWH (Sav/Wts/Hpo) signaling pathway, a signaling pathway that plays a pivotal role in organ size control and tumor suppression by restricting proliferation and promoting apoptosis. The core of this pathway is composed of a kinase cascade wherein Hippo (Hpo), in complex with its regulatory protein Salvador (Sav), phosphorylates and activates Warts (Wts) in complex with its regulatory protein Mats, which in turn phosphorylates and inactivates the Yorkie (Yki) oncoprotein. Kibra acts synergistically along with Ex and Mer to regulate the Hippo signaling pathway.</text>
</comment>
<keyword evidence="6" id="KW-0963">Cytoplasm</keyword>
<dbReference type="SMART" id="SM00456">
    <property type="entry name" value="WW"/>
    <property type="match status" value="2"/>
</dbReference>
<evidence type="ECO:0000256" key="5">
    <source>
        <dbReference type="ARBA" id="ARBA00022475"/>
    </source>
</evidence>
<keyword evidence="8" id="KW-0677">Repeat</keyword>
<protein>
    <recommendedName>
        <fullName evidence="4">Protein kibra</fullName>
    </recommendedName>
</protein>
<comment type="subunit">
    <text evidence="14">Forms a complex with Mer and Ex. Interacts (via domain WW 1) with Ex (via RXPPXY motif). Interacts with Mer, Sav, Hpo and Wts.</text>
</comment>
<evidence type="ECO:0000256" key="3">
    <source>
        <dbReference type="ARBA" id="ARBA00010585"/>
    </source>
</evidence>
<feature type="domain" description="C2" evidence="17">
    <location>
        <begin position="677"/>
        <end position="798"/>
    </location>
</feature>
<dbReference type="PROSITE" id="PS50004">
    <property type="entry name" value="C2"/>
    <property type="match status" value="1"/>
</dbReference>
<comment type="similarity">
    <text evidence="3">Belongs to the WWC family. KIBRA subfamily.</text>
</comment>
<comment type="subcellular location">
    <subcellularLocation>
        <location evidence="1">Apical cell membrane</location>
    </subcellularLocation>
    <subcellularLocation>
        <location evidence="2">Cytoplasm</location>
    </subcellularLocation>
</comment>
<comment type="caution">
    <text evidence="19">The sequence shown here is derived from an EMBL/GenBank/DDBJ whole genome shotgun (WGS) entry which is preliminary data.</text>
</comment>
<dbReference type="EMBL" id="BMAO01021394">
    <property type="protein sequence ID" value="GFQ74226.1"/>
    <property type="molecule type" value="Genomic_DNA"/>
</dbReference>
<dbReference type="AlphaFoldDB" id="A0A8X6KHY0"/>
<evidence type="ECO:0000256" key="13">
    <source>
        <dbReference type="ARBA" id="ARBA00024960"/>
    </source>
</evidence>
<feature type="coiled-coil region" evidence="15">
    <location>
        <begin position="303"/>
        <end position="330"/>
    </location>
</feature>
<dbReference type="SUPFAM" id="SSF51045">
    <property type="entry name" value="WW domain"/>
    <property type="match status" value="2"/>
</dbReference>
<dbReference type="GO" id="GO:0006355">
    <property type="term" value="P:regulation of DNA-templated transcription"/>
    <property type="evidence" value="ECO:0007669"/>
    <property type="project" value="TreeGrafter"/>
</dbReference>
<keyword evidence="9" id="KW-0805">Transcription regulation</keyword>
<keyword evidence="11" id="KW-0472">Membrane</keyword>
<dbReference type="InterPro" id="IPR000008">
    <property type="entry name" value="C2_dom"/>
</dbReference>
<accession>A0A8X6KHY0</accession>
<dbReference type="Gene3D" id="2.20.70.10">
    <property type="match status" value="2"/>
</dbReference>
<gene>
    <name evidence="19" type="primary">Kibra</name>
    <name evidence="19" type="ORF">TNCT_105091</name>
</gene>
<dbReference type="InterPro" id="IPR051105">
    <property type="entry name" value="WWC/KIBRA_Hippo_Reg"/>
</dbReference>
<evidence type="ECO:0000313" key="19">
    <source>
        <dbReference type="EMBL" id="GFQ74226.1"/>
    </source>
</evidence>
<dbReference type="Proteomes" id="UP000887116">
    <property type="component" value="Unassembled WGS sequence"/>
</dbReference>
<dbReference type="SUPFAM" id="SSF49562">
    <property type="entry name" value="C2 domain (Calcium/lipid-binding domain, CaLB)"/>
    <property type="match status" value="1"/>
</dbReference>
<dbReference type="SMART" id="SM00239">
    <property type="entry name" value="C2"/>
    <property type="match status" value="1"/>
</dbReference>
<organism evidence="19 20">
    <name type="scientific">Trichonephila clavata</name>
    <name type="common">Joro spider</name>
    <name type="synonym">Nephila clavata</name>
    <dbReference type="NCBI Taxonomy" id="2740835"/>
    <lineage>
        <taxon>Eukaryota</taxon>
        <taxon>Metazoa</taxon>
        <taxon>Ecdysozoa</taxon>
        <taxon>Arthropoda</taxon>
        <taxon>Chelicerata</taxon>
        <taxon>Arachnida</taxon>
        <taxon>Araneae</taxon>
        <taxon>Araneomorphae</taxon>
        <taxon>Entelegynae</taxon>
        <taxon>Araneoidea</taxon>
        <taxon>Nephilidae</taxon>
        <taxon>Trichonephila</taxon>
    </lineage>
</organism>
<dbReference type="GO" id="GO:0046621">
    <property type="term" value="P:negative regulation of organ growth"/>
    <property type="evidence" value="ECO:0007669"/>
    <property type="project" value="TreeGrafter"/>
</dbReference>
<evidence type="ECO:0000313" key="20">
    <source>
        <dbReference type="Proteomes" id="UP000887116"/>
    </source>
</evidence>
<dbReference type="InterPro" id="IPR036020">
    <property type="entry name" value="WW_dom_sf"/>
</dbReference>
<feature type="compositionally biased region" description="Polar residues" evidence="16">
    <location>
        <begin position="493"/>
        <end position="510"/>
    </location>
</feature>
<evidence type="ECO:0000259" key="18">
    <source>
        <dbReference type="PROSITE" id="PS50020"/>
    </source>
</evidence>
<evidence type="ECO:0000256" key="14">
    <source>
        <dbReference type="ARBA" id="ARBA00025969"/>
    </source>
</evidence>
<feature type="domain" description="WW" evidence="18">
    <location>
        <begin position="56"/>
        <end position="89"/>
    </location>
</feature>
<evidence type="ECO:0000256" key="11">
    <source>
        <dbReference type="ARBA" id="ARBA00023136"/>
    </source>
</evidence>
<evidence type="ECO:0000256" key="7">
    <source>
        <dbReference type="ARBA" id="ARBA00022553"/>
    </source>
</evidence>